<gene>
    <name evidence="6" type="ORF">OSTQU699_LOCUS5644</name>
</gene>
<keyword evidence="2" id="KW-0479">Metal-binding</keyword>
<sequence length="312" mass="32961">MDVRVWAPTSNSSACSHSVALRGRTPVHVFRDGSAVGLPAAVAAVAVGSTPADAVKMALDMPGLPGGDFERTANGAEPGTAPFESWSPDVVVSGINHGPNFGTMAFYSGTVAAAREASFQGLRSIAASLDGFRKRLPEDFEPAAAILVPLVRRMVAEPAWPRGAVLNINVPCGDEKGAEIQQSAGDSKLRSVGGKPRGLAIVPMGGSGFEAHFVRVDDSIRPPNSEDLRESDTKSVGEGDWEGGERFVFKARYRAKYEGAPAEDDGVALREGYVTLAPLGLGGGGREVEEAAACLERWRREWEHPGLPWAEL</sequence>
<feature type="region of interest" description="Disordered" evidence="4">
    <location>
        <begin position="220"/>
        <end position="239"/>
    </location>
</feature>
<evidence type="ECO:0000256" key="4">
    <source>
        <dbReference type="SAM" id="MobiDB-lite"/>
    </source>
</evidence>
<dbReference type="EMBL" id="CAJHUC010001212">
    <property type="protein sequence ID" value="CAD7700285.1"/>
    <property type="molecule type" value="Genomic_DNA"/>
</dbReference>
<feature type="domain" description="Survival protein SurE-like phosphatase/nucleotidase" evidence="5">
    <location>
        <begin position="2"/>
        <end position="60"/>
    </location>
</feature>
<dbReference type="OrthoDB" id="202825at2759"/>
<dbReference type="PANTHER" id="PTHR30457:SF0">
    <property type="entry name" value="PHOSPHATASE, PUTATIVE (AFU_ORTHOLOGUE AFUA_4G01070)-RELATED"/>
    <property type="match status" value="1"/>
</dbReference>
<dbReference type="Pfam" id="PF01975">
    <property type="entry name" value="SurE"/>
    <property type="match status" value="2"/>
</dbReference>
<comment type="similarity">
    <text evidence="1">Belongs to the SurE nucleotidase family.</text>
</comment>
<dbReference type="InterPro" id="IPR030048">
    <property type="entry name" value="SurE"/>
</dbReference>
<dbReference type="AlphaFoldDB" id="A0A8S1IYW8"/>
<feature type="domain" description="Survival protein SurE-like phosphatase/nucleotidase" evidence="5">
    <location>
        <begin position="87"/>
        <end position="179"/>
    </location>
</feature>
<evidence type="ECO:0000256" key="2">
    <source>
        <dbReference type="ARBA" id="ARBA00022723"/>
    </source>
</evidence>
<dbReference type="Proteomes" id="UP000708148">
    <property type="component" value="Unassembled WGS sequence"/>
</dbReference>
<name>A0A8S1IYW8_9CHLO</name>
<dbReference type="GO" id="GO:0046872">
    <property type="term" value="F:metal ion binding"/>
    <property type="evidence" value="ECO:0007669"/>
    <property type="project" value="UniProtKB-KW"/>
</dbReference>
<dbReference type="PANTHER" id="PTHR30457">
    <property type="entry name" value="5'-NUCLEOTIDASE SURE"/>
    <property type="match status" value="1"/>
</dbReference>
<evidence type="ECO:0000256" key="3">
    <source>
        <dbReference type="ARBA" id="ARBA00022801"/>
    </source>
</evidence>
<organism evidence="6 7">
    <name type="scientific">Ostreobium quekettii</name>
    <dbReference type="NCBI Taxonomy" id="121088"/>
    <lineage>
        <taxon>Eukaryota</taxon>
        <taxon>Viridiplantae</taxon>
        <taxon>Chlorophyta</taxon>
        <taxon>core chlorophytes</taxon>
        <taxon>Ulvophyceae</taxon>
        <taxon>TCBD clade</taxon>
        <taxon>Bryopsidales</taxon>
        <taxon>Ostreobineae</taxon>
        <taxon>Ostreobiaceae</taxon>
        <taxon>Ostreobium</taxon>
    </lineage>
</organism>
<protein>
    <recommendedName>
        <fullName evidence="5">Survival protein SurE-like phosphatase/nucleotidase domain-containing protein</fullName>
    </recommendedName>
</protein>
<keyword evidence="7" id="KW-1185">Reference proteome</keyword>
<evidence type="ECO:0000313" key="6">
    <source>
        <dbReference type="EMBL" id="CAD7700285.1"/>
    </source>
</evidence>
<evidence type="ECO:0000256" key="1">
    <source>
        <dbReference type="ARBA" id="ARBA00011062"/>
    </source>
</evidence>
<evidence type="ECO:0000313" key="7">
    <source>
        <dbReference type="Proteomes" id="UP000708148"/>
    </source>
</evidence>
<dbReference type="GO" id="GO:0008252">
    <property type="term" value="F:nucleotidase activity"/>
    <property type="evidence" value="ECO:0007669"/>
    <property type="project" value="InterPro"/>
</dbReference>
<comment type="caution">
    <text evidence="6">The sequence shown here is derived from an EMBL/GenBank/DDBJ whole genome shotgun (WGS) entry which is preliminary data.</text>
</comment>
<accession>A0A8S1IYW8</accession>
<dbReference type="Gene3D" id="3.40.1210.10">
    <property type="entry name" value="Survival protein SurE-like phosphatase/nucleotidase"/>
    <property type="match status" value="1"/>
</dbReference>
<dbReference type="InterPro" id="IPR002828">
    <property type="entry name" value="SurE-like_Pase/nucleotidase"/>
</dbReference>
<dbReference type="InterPro" id="IPR036523">
    <property type="entry name" value="SurE-like_sf"/>
</dbReference>
<evidence type="ECO:0000259" key="5">
    <source>
        <dbReference type="Pfam" id="PF01975"/>
    </source>
</evidence>
<keyword evidence="3" id="KW-0378">Hydrolase</keyword>
<reference evidence="6" key="1">
    <citation type="submission" date="2020-12" db="EMBL/GenBank/DDBJ databases">
        <authorList>
            <person name="Iha C."/>
        </authorList>
    </citation>
    <scope>NUCLEOTIDE SEQUENCE</scope>
</reference>
<proteinExistence type="inferred from homology"/>
<dbReference type="SUPFAM" id="SSF64167">
    <property type="entry name" value="SurE-like"/>
    <property type="match status" value="1"/>
</dbReference>